<sequence>MFIESLSPFKFVLPFLYNGIDYIITKAASLFYIEEKSLTLKTVSMI</sequence>
<gene>
    <name evidence="1" type="ORF">HMPREF0080_01050</name>
</gene>
<accession>G9YHC2</accession>
<evidence type="ECO:0000313" key="2">
    <source>
        <dbReference type="Proteomes" id="UP000005481"/>
    </source>
</evidence>
<proteinExistence type="predicted"/>
<keyword evidence="2" id="KW-1185">Reference proteome</keyword>
<organism evidence="1 2">
    <name type="scientific">Anaeroglobus geminatus F0357</name>
    <dbReference type="NCBI Taxonomy" id="861450"/>
    <lineage>
        <taxon>Bacteria</taxon>
        <taxon>Bacillati</taxon>
        <taxon>Bacillota</taxon>
        <taxon>Negativicutes</taxon>
        <taxon>Veillonellales</taxon>
        <taxon>Veillonellaceae</taxon>
        <taxon>Anaeroglobus</taxon>
    </lineage>
</organism>
<evidence type="ECO:0000313" key="1">
    <source>
        <dbReference type="EMBL" id="EHM41030.1"/>
    </source>
</evidence>
<dbReference type="AlphaFoldDB" id="G9YHC2"/>
<dbReference type="EMBL" id="AGCJ01000040">
    <property type="protein sequence ID" value="EHM41030.1"/>
    <property type="molecule type" value="Genomic_DNA"/>
</dbReference>
<dbReference type="STRING" id="861450.HMPREF0080_01050"/>
<name>G9YHC2_9FIRM</name>
<dbReference type="HOGENOM" id="CLU_3179468_0_0_9"/>
<dbReference type="Proteomes" id="UP000005481">
    <property type="component" value="Unassembled WGS sequence"/>
</dbReference>
<reference evidence="1 2" key="1">
    <citation type="submission" date="2011-08" db="EMBL/GenBank/DDBJ databases">
        <authorList>
            <person name="Weinstock G."/>
            <person name="Sodergren E."/>
            <person name="Clifton S."/>
            <person name="Fulton L."/>
            <person name="Fulton B."/>
            <person name="Courtney L."/>
            <person name="Fronick C."/>
            <person name="Harrison M."/>
            <person name="Strong C."/>
            <person name="Farmer C."/>
            <person name="Delahaunty K."/>
            <person name="Markovic C."/>
            <person name="Hall O."/>
            <person name="Minx P."/>
            <person name="Tomlinson C."/>
            <person name="Mitreva M."/>
            <person name="Hou S."/>
            <person name="Chen J."/>
            <person name="Wollam A."/>
            <person name="Pepin K.H."/>
            <person name="Johnson M."/>
            <person name="Bhonagiri V."/>
            <person name="Zhang X."/>
            <person name="Suruliraj S."/>
            <person name="Warren W."/>
            <person name="Chinwalla A."/>
            <person name="Mardis E.R."/>
            <person name="Wilson R.K."/>
        </authorList>
    </citation>
    <scope>NUCLEOTIDE SEQUENCE [LARGE SCALE GENOMIC DNA]</scope>
    <source>
        <strain evidence="1 2">F0357</strain>
    </source>
</reference>
<protein>
    <submittedName>
        <fullName evidence="1">Uncharacterized protein</fullName>
    </submittedName>
</protein>
<comment type="caution">
    <text evidence="1">The sequence shown here is derived from an EMBL/GenBank/DDBJ whole genome shotgun (WGS) entry which is preliminary data.</text>
</comment>